<dbReference type="Proteomes" id="UP000038750">
    <property type="component" value="Unassembled WGS sequence"/>
</dbReference>
<evidence type="ECO:0000313" key="8">
    <source>
        <dbReference type="EMBL" id="OVZ85469.1"/>
    </source>
</evidence>
<keyword evidence="12" id="KW-1185">Reference proteome</keyword>
<accession>A0A0T9LHN7</accession>
<reference evidence="8 11" key="2">
    <citation type="submission" date="2017-05" db="EMBL/GenBank/DDBJ databases">
        <title>Whole genome sequencing of Yersinia kristensenii.</title>
        <authorList>
            <person name="Campioni F."/>
        </authorList>
    </citation>
    <scope>NUCLEOTIDE SEQUENCE [LARGE SCALE GENOMIC DNA]</scope>
    <source>
        <strain evidence="8 11">CFSAN060536</strain>
    </source>
</reference>
<reference evidence="7 10" key="1">
    <citation type="submission" date="2015-03" db="EMBL/GenBank/DDBJ databases">
        <authorList>
            <person name="Murphy D."/>
        </authorList>
    </citation>
    <scope>NUCLEOTIDE SEQUENCE [LARGE SCALE GENOMIC DNA]</scope>
    <source>
        <strain evidence="7 10">BR165/97</strain>
    </source>
</reference>
<dbReference type="InterPro" id="IPR036390">
    <property type="entry name" value="WH_DNA-bd_sf"/>
</dbReference>
<feature type="domain" description="HTH lysR-type" evidence="6">
    <location>
        <begin position="1"/>
        <end position="60"/>
    </location>
</feature>
<dbReference type="SUPFAM" id="SSF53850">
    <property type="entry name" value="Periplasmic binding protein-like II"/>
    <property type="match status" value="1"/>
</dbReference>
<evidence type="ECO:0000313" key="11">
    <source>
        <dbReference type="Proteomes" id="UP000196440"/>
    </source>
</evidence>
<dbReference type="Gene3D" id="1.10.10.10">
    <property type="entry name" value="Winged helix-like DNA-binding domain superfamily/Winged helix DNA-binding domain"/>
    <property type="match status" value="1"/>
</dbReference>
<dbReference type="GO" id="GO:0003700">
    <property type="term" value="F:DNA-binding transcription factor activity"/>
    <property type="evidence" value="ECO:0007669"/>
    <property type="project" value="InterPro"/>
</dbReference>
<dbReference type="Proteomes" id="UP000196440">
    <property type="component" value="Unassembled WGS sequence"/>
</dbReference>
<keyword evidence="5" id="KW-0804">Transcription</keyword>
<proteinExistence type="inferred from homology"/>
<keyword evidence="3" id="KW-0805">Transcription regulation</keyword>
<dbReference type="InterPro" id="IPR005119">
    <property type="entry name" value="LysR_subst-bd"/>
</dbReference>
<evidence type="ECO:0000256" key="4">
    <source>
        <dbReference type="ARBA" id="ARBA00023125"/>
    </source>
</evidence>
<dbReference type="InterPro" id="IPR036388">
    <property type="entry name" value="WH-like_DNA-bd_sf"/>
</dbReference>
<dbReference type="PANTHER" id="PTHR30537">
    <property type="entry name" value="HTH-TYPE TRANSCRIPTIONAL REGULATOR"/>
    <property type="match status" value="1"/>
</dbReference>
<dbReference type="PANTHER" id="PTHR30537:SF5">
    <property type="entry name" value="HTH-TYPE TRANSCRIPTIONAL ACTIVATOR TTDR-RELATED"/>
    <property type="match status" value="1"/>
</dbReference>
<name>A0A0T9LHN7_YERIN</name>
<dbReference type="GO" id="GO:0043565">
    <property type="term" value="F:sequence-specific DNA binding"/>
    <property type="evidence" value="ECO:0007669"/>
    <property type="project" value="TreeGrafter"/>
</dbReference>
<dbReference type="CDD" id="cd08422">
    <property type="entry name" value="PBP2_CrgA_like"/>
    <property type="match status" value="1"/>
</dbReference>
<evidence type="ECO:0000313" key="9">
    <source>
        <dbReference type="EMBL" id="QGR72753.1"/>
    </source>
</evidence>
<dbReference type="EMBL" id="NHOI01000020">
    <property type="protein sequence ID" value="OVZ85469.1"/>
    <property type="molecule type" value="Genomic_DNA"/>
</dbReference>
<dbReference type="AlphaFoldDB" id="A0A0T9LHN7"/>
<evidence type="ECO:0000313" key="10">
    <source>
        <dbReference type="Proteomes" id="UP000038750"/>
    </source>
</evidence>
<dbReference type="OrthoDB" id="6428912at2"/>
<dbReference type="GO" id="GO:0006351">
    <property type="term" value="P:DNA-templated transcription"/>
    <property type="evidence" value="ECO:0007669"/>
    <property type="project" value="TreeGrafter"/>
</dbReference>
<dbReference type="RefSeq" id="WP_005191828.1">
    <property type="nucleotide sequence ID" value="NZ_CABHXJ010000002.1"/>
</dbReference>
<dbReference type="EMBL" id="CPZJ01000001">
    <property type="protein sequence ID" value="CNE96260.1"/>
    <property type="molecule type" value="Genomic_DNA"/>
</dbReference>
<dbReference type="eggNOG" id="COG0583">
    <property type="taxonomic scope" value="Bacteria"/>
</dbReference>
<keyword evidence="4" id="KW-0238">DNA-binding</keyword>
<evidence type="ECO:0000313" key="7">
    <source>
        <dbReference type="EMBL" id="CNE96260.1"/>
    </source>
</evidence>
<evidence type="ECO:0000256" key="1">
    <source>
        <dbReference type="ARBA" id="ARBA00009437"/>
    </source>
</evidence>
<dbReference type="Proteomes" id="UP000424966">
    <property type="component" value="Chromosome"/>
</dbReference>
<dbReference type="InterPro" id="IPR058163">
    <property type="entry name" value="LysR-type_TF_proteobact-type"/>
</dbReference>
<keyword evidence="2" id="KW-0678">Repressor</keyword>
<dbReference type="EMBL" id="CP046294">
    <property type="protein sequence ID" value="QGR72753.1"/>
    <property type="molecule type" value="Genomic_DNA"/>
</dbReference>
<organism evidence="7 10">
    <name type="scientific">Yersinia intermedia</name>
    <dbReference type="NCBI Taxonomy" id="631"/>
    <lineage>
        <taxon>Bacteria</taxon>
        <taxon>Pseudomonadati</taxon>
        <taxon>Pseudomonadota</taxon>
        <taxon>Gammaproteobacteria</taxon>
        <taxon>Enterobacterales</taxon>
        <taxon>Yersiniaceae</taxon>
        <taxon>Yersinia</taxon>
    </lineage>
</organism>
<dbReference type="SUPFAM" id="SSF46785">
    <property type="entry name" value="Winged helix' DNA-binding domain"/>
    <property type="match status" value="1"/>
</dbReference>
<evidence type="ECO:0000256" key="2">
    <source>
        <dbReference type="ARBA" id="ARBA00022491"/>
    </source>
</evidence>
<evidence type="ECO:0000256" key="3">
    <source>
        <dbReference type="ARBA" id="ARBA00023015"/>
    </source>
</evidence>
<comment type="similarity">
    <text evidence="1">Belongs to the LysR transcriptional regulatory family.</text>
</comment>
<dbReference type="Pfam" id="PF00126">
    <property type="entry name" value="HTH_1"/>
    <property type="match status" value="1"/>
</dbReference>
<evidence type="ECO:0000259" key="6">
    <source>
        <dbReference type="PROSITE" id="PS50931"/>
    </source>
</evidence>
<dbReference type="Gene3D" id="3.40.190.290">
    <property type="match status" value="1"/>
</dbReference>
<dbReference type="STRING" id="631.CH53_1108"/>
<sequence>MFKQLQDMALFARVAECGSFTRAAEMAGLPKSSVSQRISQLEQNLGIRLLNRTTRQLNLTFAGERYLVHCQEMLQAAERADLALQRLKDNPSGRLRISTPAGLGATLLARLATDFQRQYPDVLLEVLVSDTMVDLVEEGFDVALRTGKPQDSSLIGRRLGYAPRYLLASPAYLAQHPPLTHPRQLDTHRCIAHRAWQALILRREDEFYRWQVPALHVTDNLLYARECALAGGGITLLPAFLSREVVANRQLVEVLPQWQAEGNELYLVYPSRKLNSPALSCFIDVVIGHPVFEDYVQGLATS</sequence>
<dbReference type="FunFam" id="1.10.10.10:FF:000001">
    <property type="entry name" value="LysR family transcriptional regulator"/>
    <property type="match status" value="1"/>
</dbReference>
<protein>
    <submittedName>
        <fullName evidence="7">LysR family transcriptional regulator</fullName>
    </submittedName>
</protein>
<dbReference type="GeneID" id="58048944"/>
<dbReference type="InterPro" id="IPR000847">
    <property type="entry name" value="LysR_HTH_N"/>
</dbReference>
<gene>
    <name evidence="7" type="primary">dmlR_2</name>
    <name evidence="8" type="ORF">CBW57_14485</name>
    <name evidence="7" type="ORF">ERS008530_00046</name>
    <name evidence="9" type="ORF">FOC37_21735</name>
</gene>
<evidence type="ECO:0000256" key="5">
    <source>
        <dbReference type="ARBA" id="ARBA00023163"/>
    </source>
</evidence>
<dbReference type="PROSITE" id="PS50931">
    <property type="entry name" value="HTH_LYSR"/>
    <property type="match status" value="1"/>
</dbReference>
<reference evidence="9 12" key="3">
    <citation type="submission" date="2019-11" db="EMBL/GenBank/DDBJ databases">
        <title>FDA dAtabase for Regulatory Grade micrObial Sequences (FDA-ARGOS): Supporting development and validation of Infectious Disease Dx tests.</title>
        <authorList>
            <person name="Patel R."/>
            <person name="Rucinski S."/>
            <person name="Tallon L."/>
            <person name="Sadzewicz L."/>
            <person name="Vavikolanu K."/>
            <person name="Mehta A."/>
            <person name="Aluvathingal J."/>
            <person name="Nadendla S."/>
            <person name="Nandy P."/>
            <person name="Geyer C."/>
            <person name="Yan Y."/>
            <person name="Sichtig H."/>
        </authorList>
    </citation>
    <scope>NUCLEOTIDE SEQUENCE [LARGE SCALE GENOMIC DNA]</scope>
    <source>
        <strain evidence="9 12">FDAARGOS_729</strain>
    </source>
</reference>
<evidence type="ECO:0000313" key="12">
    <source>
        <dbReference type="Proteomes" id="UP000424966"/>
    </source>
</evidence>
<dbReference type="KEGG" id="yin:CH53_1108"/>
<dbReference type="Pfam" id="PF03466">
    <property type="entry name" value="LysR_substrate"/>
    <property type="match status" value="1"/>
</dbReference>